<comment type="caution">
    <text evidence="3">The sequence shown here is derived from an EMBL/GenBank/DDBJ whole genome shotgun (WGS) entry which is preliminary data.</text>
</comment>
<evidence type="ECO:0000313" key="4">
    <source>
        <dbReference type="Proteomes" id="UP000886889"/>
    </source>
</evidence>
<proteinExistence type="predicted"/>
<protein>
    <submittedName>
        <fullName evidence="3">DegV family protein</fullName>
    </submittedName>
</protein>
<dbReference type="Gene3D" id="2.20.28.50">
    <property type="entry name" value="degv family protein"/>
    <property type="match status" value="1"/>
</dbReference>
<reference evidence="3" key="2">
    <citation type="journal article" date="2021" name="PeerJ">
        <title>Extensive microbial diversity within the chicken gut microbiome revealed by metagenomics and culture.</title>
        <authorList>
            <person name="Gilroy R."/>
            <person name="Ravi A."/>
            <person name="Getino M."/>
            <person name="Pursley I."/>
            <person name="Horton D.L."/>
            <person name="Alikhan N.F."/>
            <person name="Baker D."/>
            <person name="Gharbi K."/>
            <person name="Hall N."/>
            <person name="Watson M."/>
            <person name="Adriaenssens E.M."/>
            <person name="Foster-Nyarko E."/>
            <person name="Jarju S."/>
            <person name="Secka A."/>
            <person name="Antonio M."/>
            <person name="Oren A."/>
            <person name="Chaudhuri R.R."/>
            <person name="La Ragione R."/>
            <person name="Hildebrand F."/>
            <person name="Pallen M.J."/>
        </authorList>
    </citation>
    <scope>NUCLEOTIDE SEQUENCE</scope>
    <source>
        <strain evidence="3">ChiBcec6-7307</strain>
    </source>
</reference>
<sequence length="289" mass="32223">MDRYIITTDNTADLPEEYIEKNQLQLMSLAYILDGVTYGEERSLPSKEFYEKMRGGSMPTTSQVNPQQAREKLLQFLEVNKNIIHIAFSSGLSGTSDSVALAAREIMEERPDCRIAVIDSLCASLGEGLLVHKALECREKGMSFDETVDWLEHNKLHVCHNFTVNDLFHLYRGGRVSKTAAVLGSMINIKPVLHVDDEGHLVAVGKVRGRKKSLTALVDAMEKQIGSWRDKNPVVFISHGDCEEDALFVRDLVESRFGIHEFLINTIGPTIGTHSGPGTVALFYMGDVR</sequence>
<evidence type="ECO:0000256" key="1">
    <source>
        <dbReference type="ARBA" id="ARBA00003238"/>
    </source>
</evidence>
<evidence type="ECO:0000313" key="3">
    <source>
        <dbReference type="EMBL" id="HIV24061.1"/>
    </source>
</evidence>
<name>A0A9D1P069_9FIRM</name>
<dbReference type="Gene3D" id="3.40.50.10440">
    <property type="entry name" value="Dihydroxyacetone kinase, domain 1"/>
    <property type="match status" value="1"/>
</dbReference>
<dbReference type="InterPro" id="IPR043168">
    <property type="entry name" value="DegV_C"/>
</dbReference>
<dbReference type="PROSITE" id="PS51482">
    <property type="entry name" value="DEGV"/>
    <property type="match status" value="1"/>
</dbReference>
<accession>A0A9D1P069</accession>
<organism evidence="3 4">
    <name type="scientific">Candidatus Merdiplasma excrementigallinarum</name>
    <dbReference type="NCBI Taxonomy" id="2840864"/>
    <lineage>
        <taxon>Bacteria</taxon>
        <taxon>Bacillati</taxon>
        <taxon>Bacillota</taxon>
        <taxon>Clostridia</taxon>
        <taxon>Lachnospirales</taxon>
        <taxon>Lachnospiraceae</taxon>
        <taxon>Lachnospiraceae incertae sedis</taxon>
        <taxon>Candidatus Merdiplasma</taxon>
    </lineage>
</organism>
<reference evidence="3" key="1">
    <citation type="submission" date="2020-10" db="EMBL/GenBank/DDBJ databases">
        <authorList>
            <person name="Gilroy R."/>
        </authorList>
    </citation>
    <scope>NUCLEOTIDE SEQUENCE</scope>
    <source>
        <strain evidence="3">ChiBcec6-7307</strain>
    </source>
</reference>
<dbReference type="InterPro" id="IPR003797">
    <property type="entry name" value="DegV"/>
</dbReference>
<dbReference type="PANTHER" id="PTHR33434:SF3">
    <property type="entry name" value="DEGV DOMAIN-CONTAINING PROTEIN YITS"/>
    <property type="match status" value="1"/>
</dbReference>
<dbReference type="PANTHER" id="PTHR33434">
    <property type="entry name" value="DEGV DOMAIN-CONTAINING PROTEIN DR_1986-RELATED"/>
    <property type="match status" value="1"/>
</dbReference>
<dbReference type="GO" id="GO:0008289">
    <property type="term" value="F:lipid binding"/>
    <property type="evidence" value="ECO:0007669"/>
    <property type="project" value="UniProtKB-KW"/>
</dbReference>
<dbReference type="Proteomes" id="UP000886889">
    <property type="component" value="Unassembled WGS sequence"/>
</dbReference>
<dbReference type="SUPFAM" id="SSF82549">
    <property type="entry name" value="DAK1/DegV-like"/>
    <property type="match status" value="1"/>
</dbReference>
<dbReference type="Gene3D" id="3.30.1180.10">
    <property type="match status" value="1"/>
</dbReference>
<dbReference type="NCBIfam" id="TIGR00762">
    <property type="entry name" value="DegV"/>
    <property type="match status" value="1"/>
</dbReference>
<evidence type="ECO:0000256" key="2">
    <source>
        <dbReference type="ARBA" id="ARBA00023121"/>
    </source>
</evidence>
<gene>
    <name evidence="3" type="ORF">IAC80_09025</name>
</gene>
<dbReference type="EMBL" id="DVOS01000075">
    <property type="protein sequence ID" value="HIV24061.1"/>
    <property type="molecule type" value="Genomic_DNA"/>
</dbReference>
<dbReference type="AlphaFoldDB" id="A0A9D1P069"/>
<comment type="function">
    <text evidence="1">May bind long-chain fatty acids, such as palmitate, and may play a role in lipid transport or fatty acid metabolism.</text>
</comment>
<dbReference type="InterPro" id="IPR050270">
    <property type="entry name" value="DegV_domain_contain"/>
</dbReference>
<keyword evidence="2" id="KW-0446">Lipid-binding</keyword>
<dbReference type="Pfam" id="PF02645">
    <property type="entry name" value="DegV"/>
    <property type="match status" value="1"/>
</dbReference>